<gene>
    <name evidence="2" type="ORF">FRACYDRAFT_248148</name>
</gene>
<evidence type="ECO:0000313" key="3">
    <source>
        <dbReference type="Proteomes" id="UP000095751"/>
    </source>
</evidence>
<protein>
    <recommendedName>
        <fullName evidence="4">FZ domain-containing protein</fullName>
    </recommendedName>
</protein>
<dbReference type="EMBL" id="KV784374">
    <property type="protein sequence ID" value="OEU09897.1"/>
    <property type="molecule type" value="Genomic_DNA"/>
</dbReference>
<accession>A0A1E7EVL9</accession>
<dbReference type="AlphaFoldDB" id="A0A1E7EVL9"/>
<proteinExistence type="predicted"/>
<dbReference type="KEGG" id="fcy:FRACYDRAFT_248148"/>
<evidence type="ECO:0000256" key="1">
    <source>
        <dbReference type="SAM" id="SignalP"/>
    </source>
</evidence>
<feature type="chain" id="PRO_5009192297" description="FZ domain-containing protein" evidence="1">
    <location>
        <begin position="35"/>
        <end position="224"/>
    </location>
</feature>
<dbReference type="InParanoid" id="A0A1E7EVL9"/>
<evidence type="ECO:0000313" key="2">
    <source>
        <dbReference type="EMBL" id="OEU09897.1"/>
    </source>
</evidence>
<evidence type="ECO:0008006" key="4">
    <source>
        <dbReference type="Google" id="ProtNLM"/>
    </source>
</evidence>
<name>A0A1E7EVL9_9STRA</name>
<feature type="signal peptide" evidence="1">
    <location>
        <begin position="1"/>
        <end position="34"/>
    </location>
</feature>
<sequence>MMMFASSQQATMAATTTALFAIILSVLSVSVVDGLNITNLIPDEILDGIPEECRGNTDAEFDSSVTCAITNLAQCAGIISLVEEFGNIPSADNITDCMDINEPYCTFVDACSVCADEFESLVNCIVLKSDETLLTQNQTDFIESCSLSCDDTNSTHSTTSELSWNVPSGLDFPTIDHNLKAHPPYLSFEQSKQQHWLYLLLSDEEFFFPPRIFANGMGEKNHAF</sequence>
<keyword evidence="3" id="KW-1185">Reference proteome</keyword>
<organism evidence="2 3">
    <name type="scientific">Fragilariopsis cylindrus CCMP1102</name>
    <dbReference type="NCBI Taxonomy" id="635003"/>
    <lineage>
        <taxon>Eukaryota</taxon>
        <taxon>Sar</taxon>
        <taxon>Stramenopiles</taxon>
        <taxon>Ochrophyta</taxon>
        <taxon>Bacillariophyta</taxon>
        <taxon>Bacillariophyceae</taxon>
        <taxon>Bacillariophycidae</taxon>
        <taxon>Bacillariales</taxon>
        <taxon>Bacillariaceae</taxon>
        <taxon>Fragilariopsis</taxon>
    </lineage>
</organism>
<reference evidence="2 3" key="1">
    <citation type="submission" date="2016-09" db="EMBL/GenBank/DDBJ databases">
        <title>Extensive genetic diversity and differential bi-allelic expression allows diatom success in the polar Southern Ocean.</title>
        <authorList>
            <consortium name="DOE Joint Genome Institute"/>
            <person name="Mock T."/>
            <person name="Otillar R.P."/>
            <person name="Strauss J."/>
            <person name="Dupont C."/>
            <person name="Frickenhaus S."/>
            <person name="Maumus F."/>
            <person name="Mcmullan M."/>
            <person name="Sanges R."/>
            <person name="Schmutz J."/>
            <person name="Toseland A."/>
            <person name="Valas R."/>
            <person name="Veluchamy A."/>
            <person name="Ward B.J."/>
            <person name="Allen A."/>
            <person name="Barry K."/>
            <person name="Falciatore A."/>
            <person name="Ferrante M."/>
            <person name="Fortunato A.E."/>
            <person name="Gloeckner G."/>
            <person name="Gruber A."/>
            <person name="Hipkin R."/>
            <person name="Janech M."/>
            <person name="Kroth P."/>
            <person name="Leese F."/>
            <person name="Lindquist E."/>
            <person name="Lyon B.R."/>
            <person name="Martin J."/>
            <person name="Mayer C."/>
            <person name="Parker M."/>
            <person name="Quesneville H."/>
            <person name="Raymond J."/>
            <person name="Uhlig C."/>
            <person name="Valentin K.U."/>
            <person name="Worden A.Z."/>
            <person name="Armbrust E.V."/>
            <person name="Bowler C."/>
            <person name="Green B."/>
            <person name="Moulton V."/>
            <person name="Van Oosterhout C."/>
            <person name="Grigoriev I."/>
        </authorList>
    </citation>
    <scope>NUCLEOTIDE SEQUENCE [LARGE SCALE GENOMIC DNA]</scope>
    <source>
        <strain evidence="2 3">CCMP1102</strain>
    </source>
</reference>
<keyword evidence="1" id="KW-0732">Signal</keyword>
<dbReference type="Proteomes" id="UP000095751">
    <property type="component" value="Unassembled WGS sequence"/>
</dbReference>